<dbReference type="PANTHER" id="PTHR10751">
    <property type="entry name" value="GUANYLATE BINDING PROTEIN"/>
    <property type="match status" value="1"/>
</dbReference>
<evidence type="ECO:0000256" key="6">
    <source>
        <dbReference type="PROSITE-ProRule" id="PRU01052"/>
    </source>
</evidence>
<dbReference type="InterPro" id="IPR027417">
    <property type="entry name" value="P-loop_NTPase"/>
</dbReference>
<dbReference type="Pfam" id="PF02263">
    <property type="entry name" value="GBP"/>
    <property type="match status" value="1"/>
</dbReference>
<dbReference type="InterPro" id="IPR003191">
    <property type="entry name" value="Guanylate-bd/ATL_C"/>
</dbReference>
<comment type="caution">
    <text evidence="9">The sequence shown here is derived from an EMBL/GenBank/DDBJ whole genome shotgun (WGS) entry which is preliminary data.</text>
</comment>
<name>A0ABQ0EMA5_APOSI</name>
<keyword evidence="2" id="KW-0547">Nucleotide-binding</keyword>
<dbReference type="Proteomes" id="UP001623349">
    <property type="component" value="Unassembled WGS sequence"/>
</dbReference>
<evidence type="ECO:0000313" key="10">
    <source>
        <dbReference type="Proteomes" id="UP001623349"/>
    </source>
</evidence>
<dbReference type="EMBL" id="BAAFST010000003">
    <property type="protein sequence ID" value="GAB1288192.1"/>
    <property type="molecule type" value="Genomic_DNA"/>
</dbReference>
<feature type="domain" description="GB1/RHD3-type G" evidence="8">
    <location>
        <begin position="31"/>
        <end position="277"/>
    </location>
</feature>
<comment type="similarity">
    <text evidence="6">Belongs to the TRAFAC class dynamin-like GTPase superfamily. GB1/RHD3 GTPase family.</text>
</comment>
<dbReference type="Gene3D" id="3.40.50.300">
    <property type="entry name" value="P-loop containing nucleotide triphosphate hydrolases"/>
    <property type="match status" value="1"/>
</dbReference>
<dbReference type="CDD" id="cd16269">
    <property type="entry name" value="GBP_C"/>
    <property type="match status" value="1"/>
</dbReference>
<dbReference type="PROSITE" id="PS51715">
    <property type="entry name" value="G_GB1_RHD3"/>
    <property type="match status" value="1"/>
</dbReference>
<evidence type="ECO:0000259" key="8">
    <source>
        <dbReference type="PROSITE" id="PS51715"/>
    </source>
</evidence>
<evidence type="ECO:0000256" key="1">
    <source>
        <dbReference type="ARBA" id="ARBA00022588"/>
    </source>
</evidence>
<dbReference type="SUPFAM" id="SSF48340">
    <property type="entry name" value="Interferon-induced guanylate-binding protein 1 (GBP1), C-terminal domain"/>
    <property type="match status" value="1"/>
</dbReference>
<keyword evidence="1" id="KW-0399">Innate immunity</keyword>
<keyword evidence="5" id="KW-0342">GTP-binding</keyword>
<evidence type="ECO:0000256" key="3">
    <source>
        <dbReference type="ARBA" id="ARBA00022801"/>
    </source>
</evidence>
<dbReference type="InterPro" id="IPR015894">
    <property type="entry name" value="Guanylate-bd_N"/>
</dbReference>
<evidence type="ECO:0000256" key="4">
    <source>
        <dbReference type="ARBA" id="ARBA00022859"/>
    </source>
</evidence>
<keyword evidence="3" id="KW-0378">Hydrolase</keyword>
<protein>
    <submittedName>
        <fullName evidence="9">Guanylate-binding protein 7</fullName>
    </submittedName>
</protein>
<evidence type="ECO:0000256" key="2">
    <source>
        <dbReference type="ARBA" id="ARBA00022741"/>
    </source>
</evidence>
<gene>
    <name evidence="9" type="ORF">APTSU1_000342200</name>
</gene>
<evidence type="ECO:0000256" key="7">
    <source>
        <dbReference type="SAM" id="Coils"/>
    </source>
</evidence>
<evidence type="ECO:0000256" key="5">
    <source>
        <dbReference type="ARBA" id="ARBA00023134"/>
    </source>
</evidence>
<dbReference type="CDD" id="cd01851">
    <property type="entry name" value="GBP"/>
    <property type="match status" value="1"/>
</dbReference>
<dbReference type="Pfam" id="PF02841">
    <property type="entry name" value="GBP_C"/>
    <property type="match status" value="1"/>
</dbReference>
<dbReference type="InterPro" id="IPR037684">
    <property type="entry name" value="GBP_C"/>
</dbReference>
<dbReference type="SUPFAM" id="SSF52540">
    <property type="entry name" value="P-loop containing nucleoside triphosphate hydrolases"/>
    <property type="match status" value="1"/>
</dbReference>
<sequence length="620" mass="70373">MESEVPLCLIENVKGQLRANQKALKVLSAITQPVVVVAIVGLYRTGKSYLMNKLAGKRTGFSLGSTVQSHTKGIWMCCLPHPQKPDHTLVLLDTEGLGDVEKGDSQNDCWIFALAILLSSTFVYNSMGVINQQAMDQLQTLLSYVTELTDRIRARSSPKLHDGVEDSAEFVSFFPDFMWTLRDMTLSLEADGRSLTADEYLEYSLKLKKGTTDDDKKYNLPRLCIRKFFPKKKCFVFYPPAEWKKLSELESLQDKELDSDFVKQTEDFCSFIFGSSKAKTLPGGIKVNGARLGILVQTYMDAISSGTVPCLENAVTTLAQLTNSAAVQKATNHYNERMAQRMRLPTDILQELLDVHAACEKEAIAVFMENSFKDDQLEFQKELLVSIEERKETFMRQNEAASLSHCQAELDKLSESLKESILGGVFSVPGGHSLYLEARKKVEQDYERVPRKGVKASEVFQNFLKSQITMEESILNSDKALTESQKALEAEKTKKEAAEKELELSRQQQKETEEKIEALKRSISEAINQMEEKILKEKENLQREQERILDHKMKALEILVQEGHEWQCEDLKKEIKQREEKMQAMKDSSVSGLLEGTIGFFRELLLNVLSSEIKRILREL</sequence>
<accession>A0ABQ0EMA5</accession>
<reference evidence="9 10" key="1">
    <citation type="submission" date="2024-08" db="EMBL/GenBank/DDBJ databases">
        <title>The draft genome of Apodemus speciosus.</title>
        <authorList>
            <person name="Nabeshima K."/>
            <person name="Suzuki S."/>
            <person name="Onuma M."/>
        </authorList>
    </citation>
    <scope>NUCLEOTIDE SEQUENCE [LARGE SCALE GENOMIC DNA]</scope>
    <source>
        <strain evidence="9">IB14-021</strain>
    </source>
</reference>
<keyword evidence="10" id="KW-1185">Reference proteome</keyword>
<evidence type="ECO:0000313" key="9">
    <source>
        <dbReference type="EMBL" id="GAB1288192.1"/>
    </source>
</evidence>
<feature type="coiled-coil region" evidence="7">
    <location>
        <begin position="481"/>
        <end position="588"/>
    </location>
</feature>
<organism evidence="9 10">
    <name type="scientific">Apodemus speciosus</name>
    <name type="common">Large Japanese field mouse</name>
    <dbReference type="NCBI Taxonomy" id="105296"/>
    <lineage>
        <taxon>Eukaryota</taxon>
        <taxon>Metazoa</taxon>
        <taxon>Chordata</taxon>
        <taxon>Craniata</taxon>
        <taxon>Vertebrata</taxon>
        <taxon>Euteleostomi</taxon>
        <taxon>Mammalia</taxon>
        <taxon>Eutheria</taxon>
        <taxon>Euarchontoglires</taxon>
        <taxon>Glires</taxon>
        <taxon>Rodentia</taxon>
        <taxon>Myomorpha</taxon>
        <taxon>Muroidea</taxon>
        <taxon>Muridae</taxon>
        <taxon>Murinae</taxon>
        <taxon>Apodemus</taxon>
    </lineage>
</organism>
<dbReference type="InterPro" id="IPR030386">
    <property type="entry name" value="G_GB1_RHD3_dom"/>
</dbReference>
<keyword evidence="4" id="KW-0391">Immunity</keyword>
<dbReference type="InterPro" id="IPR036543">
    <property type="entry name" value="Guanylate-bd_C_sf"/>
</dbReference>
<proteinExistence type="inferred from homology"/>
<dbReference type="Gene3D" id="1.20.1000.10">
    <property type="entry name" value="Guanylate-binding protein, C-terminal domain"/>
    <property type="match status" value="1"/>
</dbReference>
<keyword evidence="7" id="KW-0175">Coiled coil</keyword>